<dbReference type="HOGENOM" id="CLU_014290_1_0_11"/>
<dbReference type="GO" id="GO:0050660">
    <property type="term" value="F:flavin adenine dinucleotide binding"/>
    <property type="evidence" value="ECO:0007669"/>
    <property type="project" value="TreeGrafter"/>
</dbReference>
<proteinExistence type="predicted"/>
<dbReference type="PANTHER" id="PTHR43539:SF78">
    <property type="entry name" value="FLAVIN-CONTAINING MONOOXYGENASE"/>
    <property type="match status" value="1"/>
</dbReference>
<dbReference type="RefSeq" id="WP_013117356.1">
    <property type="nucleotide sequence ID" value="NC_014151.1"/>
</dbReference>
<sequence length="524" mass="57699">MTHDYVIIGAGPAGLQLASFLARDGVDHVVLEAGPAPGTSFTRYPRHRQLISINKVGSDREDPERRLRADWNSLLSDDPTLLFRHWSTRYFPHADDMVSYLGVFAARTGVHVRYGARVTRVARDAGEFVVSAGADTFRARRVVLATGVPLPYVPDIEGVELAEQYPTVSVDPQDFVDQRVLVIGKGNSAFETADALLETAAVIHVAGPRSVTLAWQTHYVGHLRAVNNNFLDTYQLKSGNAVLDGDVVRVERRDDGGYRVLFRYARTDERLRELRYDRVILATGFRCDASVFDDTARPSLAIHDRFLALTSAYESVDVPGLYVAGTLTQQRDFKRSTNGFIHGFRYSARALHRILRARYHDEPWPTRELAATPEAVAGAIVARINVSSGLWQQFAVLGDVVVAGPGGARYLEEVPVAYLDDGGLGDAGRDVDAFVVTLEYGPDHDQVDPFDVSAPRIPENDPGAAHDAAYLHPVVRLHRGARVVDELHLAENLENEWDLPDVHVAPLVAFLARHLAPVAEPVGA</sequence>
<protein>
    <submittedName>
        <fullName evidence="2">Monooxygenase FAD-binding protein</fullName>
    </submittedName>
</protein>
<accession>D5UFZ9</accession>
<dbReference type="STRING" id="446466.Cfla_2127"/>
<organism evidence="2 3">
    <name type="scientific">Cellulomonas flavigena (strain ATCC 482 / DSM 20109 / BCRC 11376 / JCM 18109 / NBRC 3775 / NCIMB 8073 / NRS 134)</name>
    <dbReference type="NCBI Taxonomy" id="446466"/>
    <lineage>
        <taxon>Bacteria</taxon>
        <taxon>Bacillati</taxon>
        <taxon>Actinomycetota</taxon>
        <taxon>Actinomycetes</taxon>
        <taxon>Micrococcales</taxon>
        <taxon>Cellulomonadaceae</taxon>
        <taxon>Cellulomonas</taxon>
    </lineage>
</organism>
<dbReference type="InterPro" id="IPR050982">
    <property type="entry name" value="Auxin_biosynth/cation_transpt"/>
</dbReference>
<dbReference type="GO" id="GO:0004497">
    <property type="term" value="F:monooxygenase activity"/>
    <property type="evidence" value="ECO:0007669"/>
    <property type="project" value="UniProtKB-KW"/>
</dbReference>
<dbReference type="SUPFAM" id="SSF51905">
    <property type="entry name" value="FAD/NAD(P)-binding domain"/>
    <property type="match status" value="1"/>
</dbReference>
<gene>
    <name evidence="2" type="ordered locus">Cfla_2127</name>
</gene>
<dbReference type="PRINTS" id="PR00411">
    <property type="entry name" value="PNDRDTASEI"/>
</dbReference>
<dbReference type="AlphaFoldDB" id="D5UFZ9"/>
<dbReference type="eggNOG" id="COG2072">
    <property type="taxonomic scope" value="Bacteria"/>
</dbReference>
<evidence type="ECO:0000256" key="1">
    <source>
        <dbReference type="ARBA" id="ARBA00023002"/>
    </source>
</evidence>
<evidence type="ECO:0000313" key="3">
    <source>
        <dbReference type="Proteomes" id="UP000000849"/>
    </source>
</evidence>
<dbReference type="OrthoDB" id="9808049at2"/>
<keyword evidence="2" id="KW-0503">Monooxygenase</keyword>
<evidence type="ECO:0000313" key="2">
    <source>
        <dbReference type="EMBL" id="ADG75022.1"/>
    </source>
</evidence>
<dbReference type="KEGG" id="cfl:Cfla_2127"/>
<dbReference type="Pfam" id="PF13738">
    <property type="entry name" value="Pyr_redox_3"/>
    <property type="match status" value="1"/>
</dbReference>
<dbReference type="PANTHER" id="PTHR43539">
    <property type="entry name" value="FLAVIN-BINDING MONOOXYGENASE-LIKE PROTEIN (AFU_ORTHOLOGUE AFUA_4G09220)"/>
    <property type="match status" value="1"/>
</dbReference>
<keyword evidence="3" id="KW-1185">Reference proteome</keyword>
<keyword evidence="1" id="KW-0560">Oxidoreductase</keyword>
<dbReference type="Proteomes" id="UP000000849">
    <property type="component" value="Chromosome"/>
</dbReference>
<reference evidence="2 3" key="1">
    <citation type="journal article" date="2010" name="Stand. Genomic Sci.">
        <title>Complete genome sequence of Cellulomonas flavigena type strain (134).</title>
        <authorList>
            <person name="Abt B."/>
            <person name="Foster B."/>
            <person name="Lapidus A."/>
            <person name="Clum A."/>
            <person name="Sun H."/>
            <person name="Pukall R."/>
            <person name="Lucas S."/>
            <person name="Glavina Del Rio T."/>
            <person name="Nolan M."/>
            <person name="Tice H."/>
            <person name="Cheng J.F."/>
            <person name="Pitluck S."/>
            <person name="Liolios K."/>
            <person name="Ivanova N."/>
            <person name="Mavromatis K."/>
            <person name="Ovchinnikova G."/>
            <person name="Pati A."/>
            <person name="Goodwin L."/>
            <person name="Chen A."/>
            <person name="Palaniappan K."/>
            <person name="Land M."/>
            <person name="Hauser L."/>
            <person name="Chang Y.J."/>
            <person name="Jeffries C.D."/>
            <person name="Rohde M."/>
            <person name="Goker M."/>
            <person name="Woyke T."/>
            <person name="Bristow J."/>
            <person name="Eisen J.A."/>
            <person name="Markowitz V."/>
            <person name="Hugenholtz P."/>
            <person name="Kyrpides N.C."/>
            <person name="Klenk H.P."/>
        </authorList>
    </citation>
    <scope>NUCLEOTIDE SEQUENCE [LARGE SCALE GENOMIC DNA]</scope>
    <source>
        <strain evidence="3">ATCC 482 / DSM 20109 / BCRC 11376 / JCM 18109 / NBRC 3775 / NCIMB 8073 / NRS 134</strain>
    </source>
</reference>
<dbReference type="EMBL" id="CP001964">
    <property type="protein sequence ID" value="ADG75022.1"/>
    <property type="molecule type" value="Genomic_DNA"/>
</dbReference>
<dbReference type="Gene3D" id="3.50.50.60">
    <property type="entry name" value="FAD/NAD(P)-binding domain"/>
    <property type="match status" value="2"/>
</dbReference>
<dbReference type="PRINTS" id="PR00368">
    <property type="entry name" value="FADPNR"/>
</dbReference>
<dbReference type="InterPro" id="IPR036188">
    <property type="entry name" value="FAD/NAD-bd_sf"/>
</dbReference>
<name>D5UFZ9_CELFN</name>